<evidence type="ECO:0000256" key="4">
    <source>
        <dbReference type="ARBA" id="ARBA00022840"/>
    </source>
</evidence>
<dbReference type="Gene3D" id="1.20.1110.10">
    <property type="entry name" value="Calcium-transporting ATPase, transmembrane domain"/>
    <property type="match status" value="1"/>
</dbReference>
<evidence type="ECO:0000256" key="3">
    <source>
        <dbReference type="ARBA" id="ARBA00022741"/>
    </source>
</evidence>
<dbReference type="Gene3D" id="3.40.1110.10">
    <property type="entry name" value="Calcium-transporting ATPase, cytoplasmic domain N"/>
    <property type="match status" value="1"/>
</dbReference>
<dbReference type="SUPFAM" id="SSF81653">
    <property type="entry name" value="Calcium ATPase, transduction domain A"/>
    <property type="match status" value="1"/>
</dbReference>
<keyword evidence="6 9" id="KW-1133">Transmembrane helix</keyword>
<comment type="subcellular location">
    <subcellularLocation>
        <location evidence="1">Cell membrane</location>
        <topology evidence="1">Multi-pass membrane protein</topology>
    </subcellularLocation>
</comment>
<keyword evidence="4" id="KW-0067">ATP-binding</keyword>
<feature type="transmembrane region" description="Helical" evidence="9">
    <location>
        <begin position="851"/>
        <end position="868"/>
    </location>
</feature>
<dbReference type="InterPro" id="IPR023298">
    <property type="entry name" value="ATPase_P-typ_TM_dom_sf"/>
</dbReference>
<dbReference type="PANTHER" id="PTHR42861">
    <property type="entry name" value="CALCIUM-TRANSPORTING ATPASE"/>
    <property type="match status" value="1"/>
</dbReference>
<dbReference type="PRINTS" id="PR00119">
    <property type="entry name" value="CATATPASE"/>
</dbReference>
<dbReference type="SFLD" id="SFLDS00003">
    <property type="entry name" value="Haloacid_Dehalogenase"/>
    <property type="match status" value="1"/>
</dbReference>
<keyword evidence="5" id="KW-1278">Translocase</keyword>
<dbReference type="Pfam" id="PF13246">
    <property type="entry name" value="Cation_ATPase"/>
    <property type="match status" value="1"/>
</dbReference>
<feature type="transmembrane region" description="Helical" evidence="9">
    <location>
        <begin position="880"/>
        <end position="899"/>
    </location>
</feature>
<feature type="transmembrane region" description="Helical" evidence="9">
    <location>
        <begin position="262"/>
        <end position="280"/>
    </location>
</feature>
<keyword evidence="7 9" id="KW-0472">Membrane</keyword>
<name>A0ABP7AIQ6_9ACTN</name>
<evidence type="ECO:0000256" key="5">
    <source>
        <dbReference type="ARBA" id="ARBA00022967"/>
    </source>
</evidence>
<dbReference type="EMBL" id="BAABAB010000031">
    <property type="protein sequence ID" value="GAA3632986.1"/>
    <property type="molecule type" value="Genomic_DNA"/>
</dbReference>
<dbReference type="SUPFAM" id="SSF81660">
    <property type="entry name" value="Metal cation-transporting ATPase, ATP-binding domain N"/>
    <property type="match status" value="1"/>
</dbReference>
<dbReference type="RefSeq" id="WP_344807793.1">
    <property type="nucleotide sequence ID" value="NZ_BAABAB010000031.1"/>
</dbReference>
<evidence type="ECO:0000256" key="1">
    <source>
        <dbReference type="ARBA" id="ARBA00004651"/>
    </source>
</evidence>
<feature type="domain" description="Cation-transporting P-type ATPase N-terminal" evidence="10">
    <location>
        <begin position="18"/>
        <end position="92"/>
    </location>
</feature>
<feature type="transmembrane region" description="Helical" evidence="9">
    <location>
        <begin position="740"/>
        <end position="758"/>
    </location>
</feature>
<dbReference type="NCBIfam" id="TIGR01494">
    <property type="entry name" value="ATPase_P-type"/>
    <property type="match status" value="2"/>
</dbReference>
<evidence type="ECO:0000256" key="9">
    <source>
        <dbReference type="SAM" id="Phobius"/>
    </source>
</evidence>
<dbReference type="InterPro" id="IPR001757">
    <property type="entry name" value="P_typ_ATPase"/>
</dbReference>
<evidence type="ECO:0000313" key="11">
    <source>
        <dbReference type="EMBL" id="GAA3632986.1"/>
    </source>
</evidence>
<dbReference type="SMART" id="SM00831">
    <property type="entry name" value="Cation_ATPase_N"/>
    <property type="match status" value="1"/>
</dbReference>
<dbReference type="InterPro" id="IPR059000">
    <property type="entry name" value="ATPase_P-type_domA"/>
</dbReference>
<dbReference type="InterPro" id="IPR006068">
    <property type="entry name" value="ATPase_P-typ_cation-transptr_C"/>
</dbReference>
<accession>A0ABP7AIQ6</accession>
<dbReference type="Pfam" id="PF00122">
    <property type="entry name" value="E1-E2_ATPase"/>
    <property type="match status" value="1"/>
</dbReference>
<dbReference type="Proteomes" id="UP001501490">
    <property type="component" value="Unassembled WGS sequence"/>
</dbReference>
<dbReference type="InterPro" id="IPR008250">
    <property type="entry name" value="ATPase_P-typ_transduc_dom_A_sf"/>
</dbReference>
<sequence>MDSSVETRSIATQGADQPWHTMSADDVLAIQQVERESGLSSSEATARSERFGPNRFAAAATEPRWRAFLRQYADPMQIVLLVAGAVSLYPLKELETGIVLIALTLFNAVLGLRQEGRAAAAVAALQRMMIVTARVTRDGELRQVPAEQLVPGDIVSVEAGDIVPADGRLLRVATLEIAESALTGESLPVGKALGSASTADTPLGDRTCMVYLNTNVTRGSGEFVVTAIGMETEVGRISGLLAAQDDTPSPLTRQLSKLTRQILVIAGAALVVSMGLNLARGAEFTVVFAAAVAFAIGALPENLPAVVTTILASGTQALAKAGAIMKRMQSTETLGSTSAINSDKTGTLTLNEMTAVQLTVVGRRFAIDGAGYTTTGQINRVAGQPVIDLDEFMLPMVLASDAVVSDGNLIGDPTEGALVALAAKGGIDAVTTRQAYPRLAEVPFDADYKLMATFHRMADPDGREVVRCYVKGAPDQLLARAATVHEADRGPLSATDEVRERYLAENRRLGEQGLRVIATARKDLDPSTFDPQADLLPLVNDLQLLALVGIVDPPRPTAKASIATARAAGIKVRMITGDHAVTAAAIAEQLGIDGRVISGAEFAELTDDEARQMIDEVGVIARVTPQDKVRLVELLQDDGQIVAMTGDGVNDAPALKKADIGIAMGVTGTEVTKEAAVMILTDDNFSTIVKAVELGRGLYDNLTRYIRFQMGCLFGFIVTFLGSSIFSILAGVPFLPLQTLWINFTTLLFQAVGLGYGQPSEGLMERRPRPPGEPILNRALFIWLISTGIIMGIGTLGVISFSEVAYGEAVAHTMGVVTFSLFALLFSIATKDQQRTAFSVDTVSDATFTKATGLSILTLVVATVFGPLQGVLDTVGLTAGQWLTCLAVSASILIVSEIVKAIGRRSHRDHALEPAMSALTR</sequence>
<dbReference type="Pfam" id="PF00689">
    <property type="entry name" value="Cation_ATPase_C"/>
    <property type="match status" value="1"/>
</dbReference>
<keyword evidence="3" id="KW-0547">Nucleotide-binding</keyword>
<dbReference type="SUPFAM" id="SSF56784">
    <property type="entry name" value="HAD-like"/>
    <property type="match status" value="1"/>
</dbReference>
<protein>
    <submittedName>
        <fullName evidence="11">Cation-transporting P-type ATPase</fullName>
    </submittedName>
</protein>
<keyword evidence="12" id="KW-1185">Reference proteome</keyword>
<dbReference type="InterPro" id="IPR036412">
    <property type="entry name" value="HAD-like_sf"/>
</dbReference>
<evidence type="ECO:0000256" key="8">
    <source>
        <dbReference type="ARBA" id="ARBA00049360"/>
    </source>
</evidence>
<evidence type="ECO:0000256" key="6">
    <source>
        <dbReference type="ARBA" id="ARBA00022989"/>
    </source>
</evidence>
<feature type="transmembrane region" description="Helical" evidence="9">
    <location>
        <begin position="286"/>
        <end position="319"/>
    </location>
</feature>
<evidence type="ECO:0000256" key="2">
    <source>
        <dbReference type="ARBA" id="ARBA00022692"/>
    </source>
</evidence>
<feature type="transmembrane region" description="Helical" evidence="9">
    <location>
        <begin position="779"/>
        <end position="799"/>
    </location>
</feature>
<dbReference type="PRINTS" id="PR00120">
    <property type="entry name" value="HATPASE"/>
</dbReference>
<keyword evidence="2 9" id="KW-0812">Transmembrane</keyword>
<dbReference type="Gene3D" id="2.70.150.10">
    <property type="entry name" value="Calcium-transporting ATPase, cytoplasmic transduction domain A"/>
    <property type="match status" value="1"/>
</dbReference>
<evidence type="ECO:0000256" key="7">
    <source>
        <dbReference type="ARBA" id="ARBA00023136"/>
    </source>
</evidence>
<dbReference type="SFLD" id="SFLDF00027">
    <property type="entry name" value="p-type_atpase"/>
    <property type="match status" value="1"/>
</dbReference>
<feature type="transmembrane region" description="Helical" evidence="9">
    <location>
        <begin position="712"/>
        <end position="734"/>
    </location>
</feature>
<dbReference type="SUPFAM" id="SSF81665">
    <property type="entry name" value="Calcium ATPase, transmembrane domain M"/>
    <property type="match status" value="1"/>
</dbReference>
<evidence type="ECO:0000313" key="12">
    <source>
        <dbReference type="Proteomes" id="UP001501490"/>
    </source>
</evidence>
<dbReference type="InterPro" id="IPR004014">
    <property type="entry name" value="ATPase_P-typ_cation-transptr_N"/>
</dbReference>
<dbReference type="SFLD" id="SFLDG00002">
    <property type="entry name" value="C1.7:_P-type_atpase_like"/>
    <property type="match status" value="1"/>
</dbReference>
<organism evidence="11 12">
    <name type="scientific">Microlunatus ginsengisoli</name>
    <dbReference type="NCBI Taxonomy" id="363863"/>
    <lineage>
        <taxon>Bacteria</taxon>
        <taxon>Bacillati</taxon>
        <taxon>Actinomycetota</taxon>
        <taxon>Actinomycetes</taxon>
        <taxon>Propionibacteriales</taxon>
        <taxon>Propionibacteriaceae</taxon>
        <taxon>Microlunatus</taxon>
    </lineage>
</organism>
<gene>
    <name evidence="11" type="ORF">GCM10022236_39420</name>
</gene>
<dbReference type="InterPro" id="IPR023214">
    <property type="entry name" value="HAD_sf"/>
</dbReference>
<dbReference type="PROSITE" id="PS00154">
    <property type="entry name" value="ATPASE_E1_E2"/>
    <property type="match status" value="1"/>
</dbReference>
<comment type="caution">
    <text evidence="11">The sequence shown here is derived from an EMBL/GenBank/DDBJ whole genome shotgun (WGS) entry which is preliminary data.</text>
</comment>
<reference evidence="12" key="1">
    <citation type="journal article" date="2019" name="Int. J. Syst. Evol. Microbiol.">
        <title>The Global Catalogue of Microorganisms (GCM) 10K type strain sequencing project: providing services to taxonomists for standard genome sequencing and annotation.</title>
        <authorList>
            <consortium name="The Broad Institute Genomics Platform"/>
            <consortium name="The Broad Institute Genome Sequencing Center for Infectious Disease"/>
            <person name="Wu L."/>
            <person name="Ma J."/>
        </authorList>
    </citation>
    <scope>NUCLEOTIDE SEQUENCE [LARGE SCALE GENOMIC DNA]</scope>
    <source>
        <strain evidence="12">JCM 16929</strain>
    </source>
</reference>
<evidence type="ECO:0000259" key="10">
    <source>
        <dbReference type="SMART" id="SM00831"/>
    </source>
</evidence>
<dbReference type="Pfam" id="PF00690">
    <property type="entry name" value="Cation_ATPase_N"/>
    <property type="match status" value="1"/>
</dbReference>
<proteinExistence type="predicted"/>
<dbReference type="InterPro" id="IPR018303">
    <property type="entry name" value="ATPase_P-typ_P_site"/>
</dbReference>
<feature type="transmembrane region" description="Helical" evidence="9">
    <location>
        <begin position="811"/>
        <end position="830"/>
    </location>
</feature>
<dbReference type="InterPro" id="IPR023299">
    <property type="entry name" value="ATPase_P-typ_cyto_dom_N"/>
</dbReference>
<dbReference type="InterPro" id="IPR044492">
    <property type="entry name" value="P_typ_ATPase_HD_dom"/>
</dbReference>
<dbReference type="Gene3D" id="3.40.50.1000">
    <property type="entry name" value="HAD superfamily/HAD-like"/>
    <property type="match status" value="1"/>
</dbReference>
<comment type="catalytic activity">
    <reaction evidence="8">
        <text>ATP + H2O = ADP + phosphate + H(+)</text>
        <dbReference type="Rhea" id="RHEA:13065"/>
        <dbReference type="ChEBI" id="CHEBI:15377"/>
        <dbReference type="ChEBI" id="CHEBI:15378"/>
        <dbReference type="ChEBI" id="CHEBI:30616"/>
        <dbReference type="ChEBI" id="CHEBI:43474"/>
        <dbReference type="ChEBI" id="CHEBI:456216"/>
    </reaction>
</comment>